<protein>
    <submittedName>
        <fullName evidence="2">Uncharacterized protein</fullName>
    </submittedName>
</protein>
<evidence type="ECO:0000313" key="3">
    <source>
        <dbReference type="Proteomes" id="UP000799537"/>
    </source>
</evidence>
<accession>A0A6A6C603</accession>
<evidence type="ECO:0000256" key="1">
    <source>
        <dbReference type="SAM" id="MobiDB-lite"/>
    </source>
</evidence>
<dbReference type="Proteomes" id="UP000799537">
    <property type="component" value="Unassembled WGS sequence"/>
</dbReference>
<name>A0A6A6C603_ZASCE</name>
<dbReference type="EMBL" id="ML993618">
    <property type="protein sequence ID" value="KAF2161630.1"/>
    <property type="molecule type" value="Genomic_DNA"/>
</dbReference>
<dbReference type="PANTHER" id="PTHR14187">
    <property type="entry name" value="ALPHA KINASE/ELONGATION FACTOR 2 KINASE"/>
    <property type="match status" value="1"/>
</dbReference>
<organism evidence="2 3">
    <name type="scientific">Zasmidium cellare ATCC 36951</name>
    <dbReference type="NCBI Taxonomy" id="1080233"/>
    <lineage>
        <taxon>Eukaryota</taxon>
        <taxon>Fungi</taxon>
        <taxon>Dikarya</taxon>
        <taxon>Ascomycota</taxon>
        <taxon>Pezizomycotina</taxon>
        <taxon>Dothideomycetes</taxon>
        <taxon>Dothideomycetidae</taxon>
        <taxon>Mycosphaerellales</taxon>
        <taxon>Mycosphaerellaceae</taxon>
        <taxon>Zasmidium</taxon>
    </lineage>
</organism>
<keyword evidence="3" id="KW-1185">Reference proteome</keyword>
<dbReference type="GeneID" id="54562114"/>
<evidence type="ECO:0000313" key="2">
    <source>
        <dbReference type="EMBL" id="KAF2161630.1"/>
    </source>
</evidence>
<gene>
    <name evidence="2" type="ORF">M409DRAFT_28024</name>
</gene>
<sequence>MPVALVSDLKIGEIILIADIGGGTGDFVPYRVVKCTRSDFKLEQAGAATGSLCGSQLVNVNFLTHLENKAGKDDDPSLSFDQRCENLGRSKLDVFELANNGFEAIKKEFVPRSIIPRYVNIPGVPGNATSKWEVEITSNLMTYFYQPVVDDIFSNILSMLKENKSTKQIVVVGGMRKSELFMSQMTAKYGNKYKIKGDVGFQERSTHVVAQGAHLHYDNIETQTQEPDGYFGVAQDQEFDEDLHADVIIGRNARRTRSQKQIYFYPNHTFESFGKRKVRRRWFPINDKKEAVWKRLTVHPTDEYISRQVWWTSQKMKDGDRMLTEDGKQVMEHILEWGDVTQRCLDWKALGFEYSYFERSKLESKQVREAEKASIEDGEFEREESDDEGNEDNGDFEMGLSNGHSTIQTAKDEENGEDEAEPVVPTRSPDEIYALTSAEEEDIGGPPEVDFMEIEANEGRDVVGYTDDGRYGASIAVYVIWTKLTIEPQGANVNVKWFVAKPGEEPYDDEGNPNPRIMDIQGVGHEGVIELLDTKFSPYARD</sequence>
<feature type="compositionally biased region" description="Acidic residues" evidence="1">
    <location>
        <begin position="376"/>
        <end position="395"/>
    </location>
</feature>
<proteinExistence type="predicted"/>
<dbReference type="InterPro" id="IPR043129">
    <property type="entry name" value="ATPase_NBD"/>
</dbReference>
<dbReference type="CDD" id="cd10170">
    <property type="entry name" value="ASKHA_NBD_HSP70"/>
    <property type="match status" value="1"/>
</dbReference>
<feature type="region of interest" description="Disordered" evidence="1">
    <location>
        <begin position="367"/>
        <end position="429"/>
    </location>
</feature>
<dbReference type="SUPFAM" id="SSF53067">
    <property type="entry name" value="Actin-like ATPase domain"/>
    <property type="match status" value="1"/>
</dbReference>
<dbReference type="RefSeq" id="XP_033662519.1">
    <property type="nucleotide sequence ID" value="XM_033808842.1"/>
</dbReference>
<reference evidence="2" key="1">
    <citation type="journal article" date="2020" name="Stud. Mycol.">
        <title>101 Dothideomycetes genomes: a test case for predicting lifestyles and emergence of pathogens.</title>
        <authorList>
            <person name="Haridas S."/>
            <person name="Albert R."/>
            <person name="Binder M."/>
            <person name="Bloem J."/>
            <person name="Labutti K."/>
            <person name="Salamov A."/>
            <person name="Andreopoulos B."/>
            <person name="Baker S."/>
            <person name="Barry K."/>
            <person name="Bills G."/>
            <person name="Bluhm B."/>
            <person name="Cannon C."/>
            <person name="Castanera R."/>
            <person name="Culley D."/>
            <person name="Daum C."/>
            <person name="Ezra D."/>
            <person name="Gonzalez J."/>
            <person name="Henrissat B."/>
            <person name="Kuo A."/>
            <person name="Liang C."/>
            <person name="Lipzen A."/>
            <person name="Lutzoni F."/>
            <person name="Magnuson J."/>
            <person name="Mondo S."/>
            <person name="Nolan M."/>
            <person name="Ohm R."/>
            <person name="Pangilinan J."/>
            <person name="Park H.-J."/>
            <person name="Ramirez L."/>
            <person name="Alfaro M."/>
            <person name="Sun H."/>
            <person name="Tritt A."/>
            <person name="Yoshinaga Y."/>
            <person name="Zwiers L.-H."/>
            <person name="Turgeon B."/>
            <person name="Goodwin S."/>
            <person name="Spatafora J."/>
            <person name="Crous P."/>
            <person name="Grigoriev I."/>
        </authorList>
    </citation>
    <scope>NUCLEOTIDE SEQUENCE</scope>
    <source>
        <strain evidence="2">ATCC 36951</strain>
    </source>
</reference>
<dbReference type="OrthoDB" id="3630997at2759"/>
<dbReference type="AlphaFoldDB" id="A0A6A6C603"/>
<dbReference type="PANTHER" id="PTHR14187:SF5">
    <property type="entry name" value="HEAT SHOCK 70 KDA PROTEIN 12A"/>
    <property type="match status" value="1"/>
</dbReference>